<sequence>MVKYISREILWFRGKRYHRKVQELFGESSIDSFSQENIQVQNPVKITMNIQSF</sequence>
<proteinExistence type="predicted"/>
<accession>U9TKB5</accession>
<dbReference type="EMBL" id="KI289802">
    <property type="protein sequence ID" value="ESA07882.1"/>
    <property type="molecule type" value="Genomic_DNA"/>
</dbReference>
<dbReference type="AlphaFoldDB" id="U9TKB5"/>
<organism evidence="1">
    <name type="scientific">Rhizophagus irregularis (strain DAOM 181602 / DAOM 197198 / MUCL 43194)</name>
    <name type="common">Arbuscular mycorrhizal fungus</name>
    <name type="synonym">Glomus intraradices</name>
    <dbReference type="NCBI Taxonomy" id="747089"/>
    <lineage>
        <taxon>Eukaryota</taxon>
        <taxon>Fungi</taxon>
        <taxon>Fungi incertae sedis</taxon>
        <taxon>Mucoromycota</taxon>
        <taxon>Glomeromycotina</taxon>
        <taxon>Glomeromycetes</taxon>
        <taxon>Glomerales</taxon>
        <taxon>Glomeraceae</taxon>
        <taxon>Rhizophagus</taxon>
    </lineage>
</organism>
<protein>
    <submittedName>
        <fullName evidence="1">Uncharacterized protein</fullName>
    </submittedName>
</protein>
<reference evidence="1" key="1">
    <citation type="submission" date="2013-07" db="EMBL/GenBank/DDBJ databases">
        <title>The genome of an arbuscular mycorrhizal fungus provides insights into the evolution of the oldest plant symbiosis.</title>
        <authorList>
            <consortium name="DOE Joint Genome Institute"/>
            <person name="Tisserant E."/>
            <person name="Malbreil M."/>
            <person name="Kuo A."/>
            <person name="Kohler A."/>
            <person name="Symeonidi A."/>
            <person name="Balestrini R."/>
            <person name="Charron P."/>
            <person name="Duensing N."/>
            <person name="Frei-dit-Frey N."/>
            <person name="Gianinazzi-Pearson V."/>
            <person name="Gilbert B."/>
            <person name="Handa Y."/>
            <person name="Hijri M."/>
            <person name="Kaul R."/>
            <person name="Kawaguchi M."/>
            <person name="Krajinski F."/>
            <person name="Lammers P."/>
            <person name="Lapierre D."/>
            <person name="Masclaux F.G."/>
            <person name="Murat C."/>
            <person name="Morin E."/>
            <person name="Ndikumana S."/>
            <person name="Pagni M."/>
            <person name="Petitpierre D."/>
            <person name="Requena N."/>
            <person name="Rosikiewicz P."/>
            <person name="Riley R."/>
            <person name="Saito K."/>
            <person name="San Clemente H."/>
            <person name="Shapiro H."/>
            <person name="van Tuinen D."/>
            <person name="Becard G."/>
            <person name="Bonfante P."/>
            <person name="Paszkowski U."/>
            <person name="Shachar-Hill Y."/>
            <person name="Young J.P."/>
            <person name="Sanders I.R."/>
            <person name="Henrissat B."/>
            <person name="Rensing S.A."/>
            <person name="Grigoriev I.V."/>
            <person name="Corradi N."/>
            <person name="Roux C."/>
            <person name="Martin F."/>
        </authorList>
    </citation>
    <scope>NUCLEOTIDE SEQUENCE</scope>
    <source>
        <strain evidence="1">DAOM 197198</strain>
    </source>
</reference>
<dbReference type="HOGENOM" id="CLU_3069874_0_0_1"/>
<gene>
    <name evidence="1" type="ORF">GLOINDRAFT_32335</name>
</gene>
<evidence type="ECO:0000313" key="1">
    <source>
        <dbReference type="EMBL" id="ESA07882.1"/>
    </source>
</evidence>
<name>U9TKB5_RHIID</name>